<dbReference type="RefSeq" id="WP_175196175.1">
    <property type="nucleotide sequence ID" value="NZ_CADIKL010000017.1"/>
</dbReference>
<dbReference type="AlphaFoldDB" id="A0A6J5G409"/>
<feature type="domain" description="SnoaL-like" evidence="1">
    <location>
        <begin position="10"/>
        <end position="124"/>
    </location>
</feature>
<evidence type="ECO:0000259" key="1">
    <source>
        <dbReference type="Pfam" id="PF13577"/>
    </source>
</evidence>
<protein>
    <recommendedName>
        <fullName evidence="1">SnoaL-like domain-containing protein</fullName>
    </recommendedName>
</protein>
<reference evidence="2 3" key="1">
    <citation type="submission" date="2020-04" db="EMBL/GenBank/DDBJ databases">
        <authorList>
            <person name="De Canck E."/>
        </authorList>
    </citation>
    <scope>NUCLEOTIDE SEQUENCE [LARGE SCALE GENOMIC DNA]</scope>
    <source>
        <strain evidence="2 3">LMG 28688</strain>
    </source>
</reference>
<dbReference type="EMBL" id="CADIKL010000017">
    <property type="protein sequence ID" value="CAB3793008.1"/>
    <property type="molecule type" value="Genomic_DNA"/>
</dbReference>
<dbReference type="InterPro" id="IPR037401">
    <property type="entry name" value="SnoaL-like"/>
</dbReference>
<dbReference type="SUPFAM" id="SSF54427">
    <property type="entry name" value="NTF2-like"/>
    <property type="match status" value="1"/>
</dbReference>
<name>A0A6J5G409_9BURK</name>
<evidence type="ECO:0000313" key="2">
    <source>
        <dbReference type="EMBL" id="CAB3793008.1"/>
    </source>
</evidence>
<organism evidence="2 3">
    <name type="scientific">Paraburkholderia caffeinitolerans</name>
    <dbReference type="NCBI Taxonomy" id="1723730"/>
    <lineage>
        <taxon>Bacteria</taxon>
        <taxon>Pseudomonadati</taxon>
        <taxon>Pseudomonadota</taxon>
        <taxon>Betaproteobacteria</taxon>
        <taxon>Burkholderiales</taxon>
        <taxon>Burkholderiaceae</taxon>
        <taxon>Paraburkholderia</taxon>
    </lineage>
</organism>
<dbReference type="Proteomes" id="UP000494119">
    <property type="component" value="Unassembled WGS sequence"/>
</dbReference>
<gene>
    <name evidence="2" type="ORF">LMG28688_03632</name>
</gene>
<keyword evidence="3" id="KW-1185">Reference proteome</keyword>
<proteinExistence type="predicted"/>
<accession>A0A6J5G409</accession>
<sequence length="197" mass="21632">MTSLSLSTARSLLECYLHAKDQNRPELIAQCFAADATLTFSIATDSIDFPRSVTGADAIAKTLVSDFGERFDRCRTYYVCAEPDLDADGVCIMPWLVAMREKETEALRLGKGAYRWRMGRTAEGVERIVALHIHIECMDTIADAGSVKLSALQAALTYPWMPPAMLARGIQAFEGTCPDSAFVAAFREPAETDPVRS</sequence>
<dbReference type="InterPro" id="IPR032710">
    <property type="entry name" value="NTF2-like_dom_sf"/>
</dbReference>
<dbReference type="Gene3D" id="3.10.450.50">
    <property type="match status" value="1"/>
</dbReference>
<dbReference type="Pfam" id="PF13577">
    <property type="entry name" value="SnoaL_4"/>
    <property type="match status" value="1"/>
</dbReference>
<evidence type="ECO:0000313" key="3">
    <source>
        <dbReference type="Proteomes" id="UP000494119"/>
    </source>
</evidence>